<dbReference type="Gene3D" id="2.60.120.10">
    <property type="entry name" value="Jelly Rolls"/>
    <property type="match status" value="1"/>
</dbReference>
<dbReference type="Pfam" id="PF12833">
    <property type="entry name" value="HTH_18"/>
    <property type="match status" value="1"/>
</dbReference>
<dbReference type="InterPro" id="IPR003313">
    <property type="entry name" value="AraC-bd"/>
</dbReference>
<dbReference type="GO" id="GO:0003700">
    <property type="term" value="F:DNA-binding transcription factor activity"/>
    <property type="evidence" value="ECO:0007669"/>
    <property type="project" value="InterPro"/>
</dbReference>
<keyword evidence="3" id="KW-0804">Transcription</keyword>
<dbReference type="InterPro" id="IPR018062">
    <property type="entry name" value="HTH_AraC-typ_CS"/>
</dbReference>
<keyword evidence="1" id="KW-0805">Transcription regulation</keyword>
<dbReference type="InterPro" id="IPR037923">
    <property type="entry name" value="HTH-like"/>
</dbReference>
<accession>A0A6N2UFL5</accession>
<dbReference type="PROSITE" id="PS00041">
    <property type="entry name" value="HTH_ARAC_FAMILY_1"/>
    <property type="match status" value="1"/>
</dbReference>
<evidence type="ECO:0000256" key="2">
    <source>
        <dbReference type="ARBA" id="ARBA00023125"/>
    </source>
</evidence>
<dbReference type="PROSITE" id="PS01124">
    <property type="entry name" value="HTH_ARAC_FAMILY_2"/>
    <property type="match status" value="1"/>
</dbReference>
<reference evidence="5" key="1">
    <citation type="submission" date="2019-11" db="EMBL/GenBank/DDBJ databases">
        <authorList>
            <person name="Feng L."/>
        </authorList>
    </citation>
    <scope>NUCLEOTIDE SEQUENCE</scope>
    <source>
        <strain evidence="5">BgluceraseaLFYP119</strain>
    </source>
</reference>
<organism evidence="5">
    <name type="scientific">Blautia glucerasea</name>
    <dbReference type="NCBI Taxonomy" id="536633"/>
    <lineage>
        <taxon>Bacteria</taxon>
        <taxon>Bacillati</taxon>
        <taxon>Bacillota</taxon>
        <taxon>Clostridia</taxon>
        <taxon>Lachnospirales</taxon>
        <taxon>Lachnospiraceae</taxon>
        <taxon>Blautia</taxon>
    </lineage>
</organism>
<proteinExistence type="predicted"/>
<dbReference type="RefSeq" id="WP_156354549.1">
    <property type="nucleotide sequence ID" value="NZ_CACRST010000019.1"/>
</dbReference>
<evidence type="ECO:0000256" key="1">
    <source>
        <dbReference type="ARBA" id="ARBA00023015"/>
    </source>
</evidence>
<dbReference type="EMBL" id="CACRST010000019">
    <property type="protein sequence ID" value="VYT17174.1"/>
    <property type="molecule type" value="Genomic_DNA"/>
</dbReference>
<evidence type="ECO:0000313" key="5">
    <source>
        <dbReference type="EMBL" id="VYT17174.1"/>
    </source>
</evidence>
<protein>
    <submittedName>
        <fullName evidence="5">HTH-type transcriptional activator RhaS</fullName>
    </submittedName>
</protein>
<dbReference type="SUPFAM" id="SSF51215">
    <property type="entry name" value="Regulatory protein AraC"/>
    <property type="match status" value="1"/>
</dbReference>
<sequence length="286" mass="33628">MKLVRDNIGLDKDFPFQISEVVLNHENSRPDTFHWHSYFEITYVQEGRGNYFVNGQDYLMEPGDIIIFNNVEAHGWKLMGEDMKLLVMIFSPEFVAEKLSVFDSEYLKPFVERGSNFKNRIGSEEPVSHEIRKGIREIYAEWKQQKEGYPLMIKANILRILTMLIRTYQDESKSEEMLKEKKNAMKRLEQAISYIDSHYSGKITLDEVAAAAYMSSNYFSSYFRKVTGISFSEYVTRIRISRARELLRDTDKSVTEIAMECGFHNISNFYRLYKKHVGKPPRDEKK</sequence>
<evidence type="ECO:0000256" key="3">
    <source>
        <dbReference type="ARBA" id="ARBA00023163"/>
    </source>
</evidence>
<name>A0A6N2UFL5_9FIRM</name>
<evidence type="ECO:0000259" key="4">
    <source>
        <dbReference type="PROSITE" id="PS01124"/>
    </source>
</evidence>
<dbReference type="Gene3D" id="1.10.10.60">
    <property type="entry name" value="Homeodomain-like"/>
    <property type="match status" value="2"/>
</dbReference>
<keyword evidence="2" id="KW-0238">DNA-binding</keyword>
<dbReference type="AlphaFoldDB" id="A0A6N2UFL5"/>
<dbReference type="SMART" id="SM00342">
    <property type="entry name" value="HTH_ARAC"/>
    <property type="match status" value="1"/>
</dbReference>
<feature type="domain" description="HTH araC/xylS-type" evidence="4">
    <location>
        <begin position="189"/>
        <end position="286"/>
    </location>
</feature>
<dbReference type="InterPro" id="IPR018060">
    <property type="entry name" value="HTH_AraC"/>
</dbReference>
<dbReference type="InterPro" id="IPR009057">
    <property type="entry name" value="Homeodomain-like_sf"/>
</dbReference>
<gene>
    <name evidence="5" type="primary">rhaS_2</name>
    <name evidence="5" type="ORF">BGLFYP119_02096</name>
</gene>
<dbReference type="GO" id="GO:0043565">
    <property type="term" value="F:sequence-specific DNA binding"/>
    <property type="evidence" value="ECO:0007669"/>
    <property type="project" value="InterPro"/>
</dbReference>
<dbReference type="Pfam" id="PF02311">
    <property type="entry name" value="AraC_binding"/>
    <property type="match status" value="1"/>
</dbReference>
<dbReference type="InterPro" id="IPR014710">
    <property type="entry name" value="RmlC-like_jellyroll"/>
</dbReference>
<dbReference type="PANTHER" id="PTHR43280:SF27">
    <property type="entry name" value="TRANSCRIPTIONAL REGULATOR MTLR"/>
    <property type="match status" value="1"/>
</dbReference>
<dbReference type="SUPFAM" id="SSF46689">
    <property type="entry name" value="Homeodomain-like"/>
    <property type="match status" value="2"/>
</dbReference>
<dbReference type="PANTHER" id="PTHR43280">
    <property type="entry name" value="ARAC-FAMILY TRANSCRIPTIONAL REGULATOR"/>
    <property type="match status" value="1"/>
</dbReference>